<keyword evidence="4 11" id="KW-0812">Transmembrane</keyword>
<comment type="similarity">
    <text evidence="2">Belongs to the complex I NDUFA11 subunit family.</text>
</comment>
<evidence type="ECO:0000256" key="3">
    <source>
        <dbReference type="ARBA" id="ARBA00018191"/>
    </source>
</evidence>
<evidence type="ECO:0000256" key="11">
    <source>
        <dbReference type="SAM" id="Phobius"/>
    </source>
</evidence>
<dbReference type="InterPro" id="IPR039205">
    <property type="entry name" value="NDUFA11"/>
</dbReference>
<keyword evidence="5" id="KW-0999">Mitochondrion inner membrane</keyword>
<evidence type="ECO:0000256" key="10">
    <source>
        <dbReference type="ARBA" id="ARBA00031497"/>
    </source>
</evidence>
<keyword evidence="6 11" id="KW-1133">Transmembrane helix</keyword>
<accession>A0A7R8VW08</accession>
<dbReference type="GO" id="GO:0006120">
    <property type="term" value="P:mitochondrial electron transport, NADH to ubiquinone"/>
    <property type="evidence" value="ECO:0007669"/>
    <property type="project" value="InterPro"/>
</dbReference>
<evidence type="ECO:0000256" key="2">
    <source>
        <dbReference type="ARBA" id="ARBA00008699"/>
    </source>
</evidence>
<proteinExistence type="inferred from homology"/>
<dbReference type="EMBL" id="OA576974">
    <property type="protein sequence ID" value="CAD7205816.1"/>
    <property type="molecule type" value="Genomic_DNA"/>
</dbReference>
<dbReference type="GO" id="GO:0045271">
    <property type="term" value="C:respiratory chain complex I"/>
    <property type="evidence" value="ECO:0007669"/>
    <property type="project" value="InterPro"/>
</dbReference>
<feature type="transmembrane region" description="Helical" evidence="11">
    <location>
        <begin position="24"/>
        <end position="41"/>
    </location>
</feature>
<evidence type="ECO:0000313" key="12">
    <source>
        <dbReference type="EMBL" id="CAD7205816.1"/>
    </source>
</evidence>
<dbReference type="PANTHER" id="PTHR21382:SF1">
    <property type="entry name" value="NADH DEHYDROGENASE [UBIQUINONE] 1 ALPHA SUBCOMPLEX SUBUNIT 11"/>
    <property type="match status" value="1"/>
</dbReference>
<sequence>MNYNYYDTPEGEDCFLKLWYTSRVSGLTALGVSVVDVMFFSHPKGYLETLSRFGYFTFPLVGMAAAFTATTCAATNLRRKDDKLNYALGGVAAGCIYGTWQKTIKSGFVTSVLFGAFAMLKKASKEDGWEFMPEIKYREKFQQDWTLRKHRPGNWVASESEIPDK</sequence>
<evidence type="ECO:0000256" key="5">
    <source>
        <dbReference type="ARBA" id="ARBA00022792"/>
    </source>
</evidence>
<feature type="transmembrane region" description="Helical" evidence="11">
    <location>
        <begin position="53"/>
        <end position="77"/>
    </location>
</feature>
<evidence type="ECO:0000256" key="4">
    <source>
        <dbReference type="ARBA" id="ARBA00022692"/>
    </source>
</evidence>
<evidence type="ECO:0000256" key="1">
    <source>
        <dbReference type="ARBA" id="ARBA00004292"/>
    </source>
</evidence>
<evidence type="ECO:0000256" key="8">
    <source>
        <dbReference type="ARBA" id="ARBA00023136"/>
    </source>
</evidence>
<dbReference type="PANTHER" id="PTHR21382">
    <property type="entry name" value="NADH-UBIQUINONE OXIDOREDUCTASE SUBUNIT"/>
    <property type="match status" value="1"/>
</dbReference>
<evidence type="ECO:0000256" key="6">
    <source>
        <dbReference type="ARBA" id="ARBA00022989"/>
    </source>
</evidence>
<organism evidence="12">
    <name type="scientific">Timema douglasi</name>
    <name type="common">Walking stick</name>
    <dbReference type="NCBI Taxonomy" id="61478"/>
    <lineage>
        <taxon>Eukaryota</taxon>
        <taxon>Metazoa</taxon>
        <taxon>Ecdysozoa</taxon>
        <taxon>Arthropoda</taxon>
        <taxon>Hexapoda</taxon>
        <taxon>Insecta</taxon>
        <taxon>Pterygota</taxon>
        <taxon>Neoptera</taxon>
        <taxon>Polyneoptera</taxon>
        <taxon>Phasmatodea</taxon>
        <taxon>Timematodea</taxon>
        <taxon>Timematoidea</taxon>
        <taxon>Timematidae</taxon>
        <taxon>Timema</taxon>
    </lineage>
</organism>
<reference evidence="12" key="1">
    <citation type="submission" date="2020-11" db="EMBL/GenBank/DDBJ databases">
        <authorList>
            <person name="Tran Van P."/>
        </authorList>
    </citation>
    <scope>NUCLEOTIDE SEQUENCE</scope>
</reference>
<evidence type="ECO:0000256" key="9">
    <source>
        <dbReference type="ARBA" id="ARBA00030608"/>
    </source>
</evidence>
<name>A0A7R8VW08_TIMDO</name>
<evidence type="ECO:0000256" key="7">
    <source>
        <dbReference type="ARBA" id="ARBA00023128"/>
    </source>
</evidence>
<protein>
    <recommendedName>
        <fullName evidence="3">NADH dehydrogenase [ubiquinone] 1 alpha subcomplex subunit 11</fullName>
    </recommendedName>
    <alternativeName>
        <fullName evidence="9">Complex I-B14.7</fullName>
    </alternativeName>
    <alternativeName>
        <fullName evidence="10">NADH-ubiquinone oxidoreductase subunit B14.7</fullName>
    </alternativeName>
</protein>
<keyword evidence="7" id="KW-0496">Mitochondrion</keyword>
<dbReference type="GO" id="GO:0005743">
    <property type="term" value="C:mitochondrial inner membrane"/>
    <property type="evidence" value="ECO:0007669"/>
    <property type="project" value="UniProtKB-SubCell"/>
</dbReference>
<keyword evidence="8 11" id="KW-0472">Membrane</keyword>
<gene>
    <name evidence="12" type="ORF">TDIB3V08_LOCUS11966</name>
</gene>
<comment type="subcellular location">
    <subcellularLocation>
        <location evidence="1">Mitochondrion inner membrane</location>
        <topology evidence="1">Multi-pass membrane protein</topology>
        <orientation evidence="1">Matrix side</orientation>
    </subcellularLocation>
</comment>
<dbReference type="AlphaFoldDB" id="A0A7R8VW08"/>